<feature type="region of interest" description="Disordered" evidence="2">
    <location>
        <begin position="404"/>
        <end position="430"/>
    </location>
</feature>
<feature type="region of interest" description="Disordered" evidence="2">
    <location>
        <begin position="35"/>
        <end position="108"/>
    </location>
</feature>
<dbReference type="STRING" id="6412.T1F3M4"/>
<feature type="compositionally biased region" description="Basic residues" evidence="2">
    <location>
        <begin position="325"/>
        <end position="334"/>
    </location>
</feature>
<organism evidence="5 6">
    <name type="scientific">Helobdella robusta</name>
    <name type="common">Californian leech</name>
    <dbReference type="NCBI Taxonomy" id="6412"/>
    <lineage>
        <taxon>Eukaryota</taxon>
        <taxon>Metazoa</taxon>
        <taxon>Spiralia</taxon>
        <taxon>Lophotrochozoa</taxon>
        <taxon>Annelida</taxon>
        <taxon>Clitellata</taxon>
        <taxon>Hirudinea</taxon>
        <taxon>Rhynchobdellida</taxon>
        <taxon>Glossiphoniidae</taxon>
        <taxon>Helobdella</taxon>
    </lineage>
</organism>
<keyword evidence="6" id="KW-1185">Reference proteome</keyword>
<dbReference type="AlphaFoldDB" id="T1F3M4"/>
<feature type="region of interest" description="Disordered" evidence="2">
    <location>
        <begin position="464"/>
        <end position="485"/>
    </location>
</feature>
<reference evidence="6" key="1">
    <citation type="submission" date="2012-12" db="EMBL/GenBank/DDBJ databases">
        <authorList>
            <person name="Hellsten U."/>
            <person name="Grimwood J."/>
            <person name="Chapman J.A."/>
            <person name="Shapiro H."/>
            <person name="Aerts A."/>
            <person name="Otillar R.P."/>
            <person name="Terry A.Y."/>
            <person name="Boore J.L."/>
            <person name="Simakov O."/>
            <person name="Marletaz F."/>
            <person name="Cho S.-J."/>
            <person name="Edsinger-Gonzales E."/>
            <person name="Havlak P."/>
            <person name="Kuo D.-H."/>
            <person name="Larsson T."/>
            <person name="Lv J."/>
            <person name="Arendt D."/>
            <person name="Savage R."/>
            <person name="Osoegawa K."/>
            <person name="de Jong P."/>
            <person name="Lindberg D.R."/>
            <person name="Seaver E.C."/>
            <person name="Weisblat D.A."/>
            <person name="Putnam N.H."/>
            <person name="Grigoriev I.V."/>
            <person name="Rokhsar D.S."/>
        </authorList>
    </citation>
    <scope>NUCLEOTIDE SEQUENCE</scope>
</reference>
<dbReference type="EMBL" id="AMQM01003717">
    <property type="status" value="NOT_ANNOTATED_CDS"/>
    <property type="molecule type" value="Genomic_DNA"/>
</dbReference>
<dbReference type="InterPro" id="IPR051093">
    <property type="entry name" value="Neuroligin/BSAL"/>
</dbReference>
<feature type="compositionally biased region" description="Basic and acidic residues" evidence="2">
    <location>
        <begin position="464"/>
        <end position="476"/>
    </location>
</feature>
<gene>
    <name evidence="5" type="primary">20203423</name>
    <name evidence="4" type="ORF">HELRODRAFT_170957</name>
</gene>
<dbReference type="GeneID" id="20203423"/>
<dbReference type="Gene3D" id="3.40.50.1820">
    <property type="entry name" value="alpha/beta hydrolase"/>
    <property type="match status" value="1"/>
</dbReference>
<sequence>MQSGSALASWGLSHYPIFYAHQLLNRFNCTGISNNNNNNSNKNNDSPDVSNDNNINPKAVKIVADSISSNSDNNDDVRSDERSDSHITVNKIDKKPPPGSTLKSNARQDILNSPTNLQCLKTVGISDLMSFAPKPPKYLTAFGPHIDQHSVVLAEDRTMFDSVSSTNLLIGVSKNEGWAFMDEKILQEGLSPDLMTKMLKSQSKPQYGYVGFISHFLGSIAMRTYVQNVHDYNRQGIYDVIAHQYNEWDDAQLQMQHDPEFRSKPSLVLRNQMADFLGDGQVVAPVIETALHHVKHGAPTYLYVFEPPSSASLSFSSSTSSSSSKSKHQKHQQHHYQQQQHEQQQQQQRFSTDDDLAFIFGAPLVSGLSPFDSKDDHYKLEDGQLALQMIKIWAQFARTGNPNIYNSSSSTQRGSQKSSSPSSSSSSSSYELWPKFNIHTQTYVQFGNIEIKVIQRTNTLKLDRERRLTHPDENGKNRLPAKTGT</sequence>
<feature type="compositionally biased region" description="Low complexity" evidence="2">
    <location>
        <begin position="407"/>
        <end position="429"/>
    </location>
</feature>
<feature type="compositionally biased region" description="Low complexity" evidence="2">
    <location>
        <begin position="35"/>
        <end position="56"/>
    </location>
</feature>
<comment type="similarity">
    <text evidence="1">Belongs to the type-B carboxylesterase/lipase family.</text>
</comment>
<feature type="compositionally biased region" description="Low complexity" evidence="2">
    <location>
        <begin position="335"/>
        <end position="348"/>
    </location>
</feature>
<dbReference type="PANTHER" id="PTHR43903">
    <property type="entry name" value="NEUROLIGIN"/>
    <property type="match status" value="1"/>
</dbReference>
<dbReference type="InterPro" id="IPR029058">
    <property type="entry name" value="AB_hydrolase_fold"/>
</dbReference>
<dbReference type="EMBL" id="KB096275">
    <property type="protein sequence ID" value="ESO06923.1"/>
    <property type="molecule type" value="Genomic_DNA"/>
</dbReference>
<accession>T1F3M4</accession>
<dbReference type="InterPro" id="IPR002018">
    <property type="entry name" value="CarbesteraseB"/>
</dbReference>
<dbReference type="OrthoDB" id="3200163at2759"/>
<dbReference type="SUPFAM" id="SSF53474">
    <property type="entry name" value="alpha/beta-Hydrolases"/>
    <property type="match status" value="1"/>
</dbReference>
<evidence type="ECO:0000256" key="2">
    <source>
        <dbReference type="SAM" id="MobiDB-lite"/>
    </source>
</evidence>
<reference evidence="4 6" key="2">
    <citation type="journal article" date="2013" name="Nature">
        <title>Insights into bilaterian evolution from three spiralian genomes.</title>
        <authorList>
            <person name="Simakov O."/>
            <person name="Marletaz F."/>
            <person name="Cho S.J."/>
            <person name="Edsinger-Gonzales E."/>
            <person name="Havlak P."/>
            <person name="Hellsten U."/>
            <person name="Kuo D.H."/>
            <person name="Larsson T."/>
            <person name="Lv J."/>
            <person name="Arendt D."/>
            <person name="Savage R."/>
            <person name="Osoegawa K."/>
            <person name="de Jong P."/>
            <person name="Grimwood J."/>
            <person name="Chapman J.A."/>
            <person name="Shapiro H."/>
            <person name="Aerts A."/>
            <person name="Otillar R.P."/>
            <person name="Terry A.Y."/>
            <person name="Boore J.L."/>
            <person name="Grigoriev I.V."/>
            <person name="Lindberg D.R."/>
            <person name="Seaver E.C."/>
            <person name="Weisblat D.A."/>
            <person name="Putnam N.H."/>
            <person name="Rokhsar D.S."/>
        </authorList>
    </citation>
    <scope>NUCLEOTIDE SEQUENCE</scope>
</reference>
<evidence type="ECO:0000256" key="1">
    <source>
        <dbReference type="ARBA" id="ARBA00005964"/>
    </source>
</evidence>
<reference evidence="5" key="3">
    <citation type="submission" date="2015-06" db="UniProtKB">
        <authorList>
            <consortium name="EnsemblMetazoa"/>
        </authorList>
    </citation>
    <scope>IDENTIFICATION</scope>
</reference>
<dbReference type="InParanoid" id="T1F3M4"/>
<dbReference type="HOGENOM" id="CLU_562946_0_0_1"/>
<name>T1F3M4_HELRO</name>
<dbReference type="eggNOG" id="KOG1516">
    <property type="taxonomic scope" value="Eukaryota"/>
</dbReference>
<evidence type="ECO:0000313" key="5">
    <source>
        <dbReference type="EnsemblMetazoa" id="HelroP170957"/>
    </source>
</evidence>
<evidence type="ECO:0000313" key="6">
    <source>
        <dbReference type="Proteomes" id="UP000015101"/>
    </source>
</evidence>
<dbReference type="RefSeq" id="XP_009015019.1">
    <property type="nucleotide sequence ID" value="XM_009016771.1"/>
</dbReference>
<dbReference type="KEGG" id="hro:HELRODRAFT_170957"/>
<proteinExistence type="inferred from homology"/>
<dbReference type="EnsemblMetazoa" id="HelroT170957">
    <property type="protein sequence ID" value="HelroP170957"/>
    <property type="gene ID" value="HelroG170957"/>
</dbReference>
<feature type="domain" description="Carboxylesterase type B" evidence="3">
    <location>
        <begin position="115"/>
        <end position="453"/>
    </location>
</feature>
<protein>
    <recommendedName>
        <fullName evidence="3">Carboxylesterase type B domain-containing protein</fullName>
    </recommendedName>
</protein>
<feature type="compositionally biased region" description="Basic and acidic residues" evidence="2">
    <location>
        <begin position="75"/>
        <end position="96"/>
    </location>
</feature>
<evidence type="ECO:0000313" key="4">
    <source>
        <dbReference type="EMBL" id="ESO06923.1"/>
    </source>
</evidence>
<evidence type="ECO:0000259" key="3">
    <source>
        <dbReference type="Pfam" id="PF00135"/>
    </source>
</evidence>
<dbReference type="Proteomes" id="UP000015101">
    <property type="component" value="Unassembled WGS sequence"/>
</dbReference>
<dbReference type="Pfam" id="PF00135">
    <property type="entry name" value="COesterase"/>
    <property type="match status" value="1"/>
</dbReference>
<feature type="compositionally biased region" description="Low complexity" evidence="2">
    <location>
        <begin position="315"/>
        <end position="324"/>
    </location>
</feature>
<feature type="region of interest" description="Disordered" evidence="2">
    <location>
        <begin position="315"/>
        <end position="350"/>
    </location>
</feature>
<dbReference type="CTD" id="20203423"/>